<protein>
    <submittedName>
        <fullName evidence="2">Uncharacterized protein</fullName>
    </submittedName>
</protein>
<keyword evidence="1" id="KW-0472">Membrane</keyword>
<dbReference type="AlphaFoldDB" id="A0AAV2B4V4"/>
<keyword evidence="1" id="KW-1133">Transmembrane helix</keyword>
<dbReference type="Proteomes" id="UP001497382">
    <property type="component" value="Unassembled WGS sequence"/>
</dbReference>
<proteinExistence type="predicted"/>
<name>A0AAV2B4V4_9ARAC</name>
<feature type="transmembrane region" description="Helical" evidence="1">
    <location>
        <begin position="21"/>
        <end position="48"/>
    </location>
</feature>
<gene>
    <name evidence="2" type="ORF">LARSCL_LOCUS16994</name>
</gene>
<organism evidence="2 3">
    <name type="scientific">Larinioides sclopetarius</name>
    <dbReference type="NCBI Taxonomy" id="280406"/>
    <lineage>
        <taxon>Eukaryota</taxon>
        <taxon>Metazoa</taxon>
        <taxon>Ecdysozoa</taxon>
        <taxon>Arthropoda</taxon>
        <taxon>Chelicerata</taxon>
        <taxon>Arachnida</taxon>
        <taxon>Araneae</taxon>
        <taxon>Araneomorphae</taxon>
        <taxon>Entelegynae</taxon>
        <taxon>Araneoidea</taxon>
        <taxon>Araneidae</taxon>
        <taxon>Larinioides</taxon>
    </lineage>
</organism>
<evidence type="ECO:0000313" key="3">
    <source>
        <dbReference type="Proteomes" id="UP001497382"/>
    </source>
</evidence>
<sequence length="104" mass="11628">MKNHSVTTGIKKKPKVRVNKFFLPVKIALFCWFAGKIISILIGGYIMSISGGRLAYTVVGSIVLIYAAIYAAHVLLRRKAEKYRAESTQAEHQNELQLCSSQEN</sequence>
<evidence type="ECO:0000313" key="2">
    <source>
        <dbReference type="EMBL" id="CAL1291266.1"/>
    </source>
</evidence>
<keyword evidence="3" id="KW-1185">Reference proteome</keyword>
<accession>A0AAV2B4V4</accession>
<keyword evidence="1" id="KW-0812">Transmembrane</keyword>
<reference evidence="2 3" key="1">
    <citation type="submission" date="2024-04" db="EMBL/GenBank/DDBJ databases">
        <authorList>
            <person name="Rising A."/>
            <person name="Reimegard J."/>
            <person name="Sonavane S."/>
            <person name="Akerstrom W."/>
            <person name="Nylinder S."/>
            <person name="Hedman E."/>
            <person name="Kallberg Y."/>
        </authorList>
    </citation>
    <scope>NUCLEOTIDE SEQUENCE [LARGE SCALE GENOMIC DNA]</scope>
</reference>
<evidence type="ECO:0000256" key="1">
    <source>
        <dbReference type="SAM" id="Phobius"/>
    </source>
</evidence>
<comment type="caution">
    <text evidence="2">The sequence shown here is derived from an EMBL/GenBank/DDBJ whole genome shotgun (WGS) entry which is preliminary data.</text>
</comment>
<dbReference type="EMBL" id="CAXIEN010000280">
    <property type="protein sequence ID" value="CAL1291266.1"/>
    <property type="molecule type" value="Genomic_DNA"/>
</dbReference>
<feature type="transmembrane region" description="Helical" evidence="1">
    <location>
        <begin position="54"/>
        <end position="76"/>
    </location>
</feature>